<proteinExistence type="predicted"/>
<dbReference type="PANTHER" id="PTHR43581">
    <property type="entry name" value="ATP/GTP PHOSPHATASE"/>
    <property type="match status" value="1"/>
</dbReference>
<reference evidence="2 3" key="1">
    <citation type="journal article" date="2019" name="ISME J.">
        <title>Genome analyses of uncultured TG2/ZB3 bacteria in 'Margulisbacteria' specifically attached to ectosymbiotic spirochetes of protists in the termite gut.</title>
        <authorList>
            <person name="Utami Y.D."/>
            <person name="Kuwahara H."/>
            <person name="Igai K."/>
            <person name="Murakami T."/>
            <person name="Sugaya K."/>
            <person name="Morikawa T."/>
            <person name="Nagura Y."/>
            <person name="Yuki M."/>
            <person name="Deevong P."/>
            <person name="Inoue T."/>
            <person name="Kihara K."/>
            <person name="Lo N."/>
            <person name="Yamada A."/>
            <person name="Ohkuma M."/>
            <person name="Hongoh Y."/>
        </authorList>
    </citation>
    <scope>NUCLEOTIDE SEQUENCE [LARGE SCALE GENOMIC DNA]</scope>
    <source>
        <strain evidence="2">NkOx7-02</strain>
    </source>
</reference>
<gene>
    <name evidence="2" type="ORF">NO2_1033</name>
</gene>
<dbReference type="Gene3D" id="3.40.50.300">
    <property type="entry name" value="P-loop containing nucleotide triphosphate hydrolases"/>
    <property type="match status" value="1"/>
</dbReference>
<evidence type="ECO:0000313" key="3">
    <source>
        <dbReference type="Proteomes" id="UP000275925"/>
    </source>
</evidence>
<feature type="domain" description="Endonuclease GajA/Old nuclease/RecF-like AAA" evidence="1">
    <location>
        <begin position="6"/>
        <end position="380"/>
    </location>
</feature>
<protein>
    <submittedName>
        <fullName evidence="2">AAA family ATPase</fullName>
    </submittedName>
</protein>
<name>A0A388THX2_9BACT</name>
<organism evidence="2 3">
    <name type="scientific">Candidatus Termititenax persephonae</name>
    <dbReference type="NCBI Taxonomy" id="2218525"/>
    <lineage>
        <taxon>Bacteria</taxon>
        <taxon>Bacillati</taxon>
        <taxon>Candidatus Margulisiibacteriota</taxon>
        <taxon>Candidatus Termititenacia</taxon>
        <taxon>Candidatus Termititenacales</taxon>
        <taxon>Candidatus Termititenacaceae</taxon>
        <taxon>Candidatus Termititenax</taxon>
    </lineage>
</organism>
<dbReference type="SUPFAM" id="SSF52540">
    <property type="entry name" value="P-loop containing nucleoside triphosphate hydrolases"/>
    <property type="match status" value="1"/>
</dbReference>
<dbReference type="InterPro" id="IPR041685">
    <property type="entry name" value="AAA_GajA/Old/RecF-like"/>
</dbReference>
<dbReference type="InterPro" id="IPR051396">
    <property type="entry name" value="Bact_Antivir_Def_Nuclease"/>
</dbReference>
<dbReference type="PANTHER" id="PTHR43581:SF2">
    <property type="entry name" value="EXCINUCLEASE ATPASE SUBUNIT"/>
    <property type="match status" value="1"/>
</dbReference>
<dbReference type="EMBL" id="BGZO01000030">
    <property type="protein sequence ID" value="GBR76496.1"/>
    <property type="molecule type" value="Genomic_DNA"/>
</dbReference>
<dbReference type="Proteomes" id="UP000275925">
    <property type="component" value="Unassembled WGS sequence"/>
</dbReference>
<dbReference type="Pfam" id="PF13175">
    <property type="entry name" value="AAA_15"/>
    <property type="match status" value="1"/>
</dbReference>
<evidence type="ECO:0000259" key="1">
    <source>
        <dbReference type="Pfam" id="PF13175"/>
    </source>
</evidence>
<dbReference type="CDD" id="cd00267">
    <property type="entry name" value="ABC_ATPase"/>
    <property type="match status" value="1"/>
</dbReference>
<comment type="caution">
    <text evidence="2">The sequence shown here is derived from an EMBL/GenBank/DDBJ whole genome shotgun (WGS) entry which is preliminary data.</text>
</comment>
<accession>A0A388THX2</accession>
<sequence>MKIKLEKVGIIKHAEIEFLGLTVIAGENDSGKSTVGRMIYSAITAFGQTEADIRKDKIEKIFNIVRKIAYDFNDNIEDTQKQISTYSQLFAANLDNTTDVVSIFDKFKQEYINRKSNENPFFNKDIVEKNFSDLERILKQTESLEKYIHDFLEKVLYSEFSEQINNSVHGGESRISCIEKDIELFSFNISKNKLLHASVNKNNMFLKKSTLIESPLSLQLKLVLDKAKTTLEIADEIKNNTLSPLWVPAVVPLHIKALLNTLSNVGYIQKIYKPKEISQKINNIIKGEFIFNKNDNDFIFRKTNSKDALKILNTANGVKAFGLIEILARINALNETSLLIIDEPEINMHPEWQLKYAELLIELCKSGVKILVTSHSPYMIQALKYFSQKAAVFGEKTRFYLAERVPNGENWAEIKDVGMDINPIFDKLTKPFDDLINDFE</sequence>
<dbReference type="InterPro" id="IPR027417">
    <property type="entry name" value="P-loop_NTPase"/>
</dbReference>
<evidence type="ECO:0000313" key="2">
    <source>
        <dbReference type="EMBL" id="GBR76496.1"/>
    </source>
</evidence>
<keyword evidence="3" id="KW-1185">Reference proteome</keyword>
<dbReference type="AlphaFoldDB" id="A0A388THX2"/>